<evidence type="ECO:0000256" key="7">
    <source>
        <dbReference type="SAM" id="Phobius"/>
    </source>
</evidence>
<evidence type="ECO:0000256" key="4">
    <source>
        <dbReference type="ARBA" id="ARBA00022679"/>
    </source>
</evidence>
<keyword evidence="4" id="KW-0808">Transferase</keyword>
<keyword evidence="7" id="KW-0472">Membrane</keyword>
<dbReference type="InterPro" id="IPR013656">
    <property type="entry name" value="PAS_4"/>
</dbReference>
<dbReference type="InterPro" id="IPR000014">
    <property type="entry name" value="PAS"/>
</dbReference>
<dbReference type="SUPFAM" id="SSF55785">
    <property type="entry name" value="PYP-like sensor domain (PAS domain)"/>
    <property type="match status" value="2"/>
</dbReference>
<evidence type="ECO:0000256" key="1">
    <source>
        <dbReference type="ARBA" id="ARBA00000085"/>
    </source>
</evidence>
<dbReference type="Proteomes" id="UP000078090">
    <property type="component" value="Unassembled WGS sequence"/>
</dbReference>
<dbReference type="OrthoDB" id="9759607at2"/>
<evidence type="ECO:0000313" key="11">
    <source>
        <dbReference type="Proteomes" id="UP000078090"/>
    </source>
</evidence>
<evidence type="ECO:0000259" key="9">
    <source>
        <dbReference type="PROSITE" id="PS50113"/>
    </source>
</evidence>
<keyword evidence="7" id="KW-0812">Transmembrane</keyword>
<evidence type="ECO:0000256" key="3">
    <source>
        <dbReference type="ARBA" id="ARBA00022553"/>
    </source>
</evidence>
<feature type="transmembrane region" description="Helical" evidence="7">
    <location>
        <begin position="18"/>
        <end position="35"/>
    </location>
</feature>
<keyword evidence="5" id="KW-0418">Kinase</keyword>
<feature type="transmembrane region" description="Helical" evidence="7">
    <location>
        <begin position="55"/>
        <end position="73"/>
    </location>
</feature>
<name>A0A177MSM6_METMH</name>
<gene>
    <name evidence="10" type="ORF">A1332_00400</name>
</gene>
<dbReference type="CDD" id="cd00130">
    <property type="entry name" value="PAS"/>
    <property type="match status" value="2"/>
</dbReference>
<dbReference type="Pfam" id="PF08448">
    <property type="entry name" value="PAS_4"/>
    <property type="match status" value="1"/>
</dbReference>
<dbReference type="InterPro" id="IPR035965">
    <property type="entry name" value="PAS-like_dom_sf"/>
</dbReference>
<evidence type="ECO:0000256" key="5">
    <source>
        <dbReference type="ARBA" id="ARBA00022777"/>
    </source>
</evidence>
<feature type="transmembrane region" description="Helical" evidence="7">
    <location>
        <begin position="380"/>
        <end position="401"/>
    </location>
</feature>
<reference evidence="10 11" key="1">
    <citation type="submission" date="2016-03" db="EMBL/GenBank/DDBJ databases">
        <authorList>
            <person name="Ploux O."/>
        </authorList>
    </citation>
    <scope>NUCLEOTIDE SEQUENCE [LARGE SCALE GENOMIC DNA]</scope>
    <source>
        <strain evidence="10 11">R-45363</strain>
    </source>
</reference>
<evidence type="ECO:0000256" key="2">
    <source>
        <dbReference type="ARBA" id="ARBA00012438"/>
    </source>
</evidence>
<comment type="catalytic activity">
    <reaction evidence="1">
        <text>ATP + protein L-histidine = ADP + protein N-phospho-L-histidine.</text>
        <dbReference type="EC" id="2.7.13.3"/>
    </reaction>
</comment>
<dbReference type="SMART" id="SM00086">
    <property type="entry name" value="PAC"/>
    <property type="match status" value="2"/>
</dbReference>
<dbReference type="RefSeq" id="WP_064007350.1">
    <property type="nucleotide sequence ID" value="NZ_LUUG01000049.1"/>
</dbReference>
<proteinExistence type="predicted"/>
<dbReference type="PROSITE" id="PS50112">
    <property type="entry name" value="PAS"/>
    <property type="match status" value="2"/>
</dbReference>
<dbReference type="InterPro" id="IPR001610">
    <property type="entry name" value="PAC"/>
</dbReference>
<dbReference type="AlphaFoldDB" id="A0A177MSM6"/>
<dbReference type="InterPro" id="IPR000700">
    <property type="entry name" value="PAS-assoc_C"/>
</dbReference>
<feature type="coiled-coil region" evidence="6">
    <location>
        <begin position="531"/>
        <end position="558"/>
    </location>
</feature>
<accession>A0A177MSM6</accession>
<sequence length="774" mass="86170">MLSNNDHSNSAQVSRKSVLAVVLIYAIFAASWILVSDQLLHHFFKDPDQLTLASMLKGWVYVLVTSLLLYGLMRRWFGRNAKPQTIPPAPRSQLLSLGLLMAVILALMAASVALTIEQHTQEEFGRLQAVAGLKSRQISDWLNERRGDADFIQTSEFIIDLYQRWQIDGDMQSAERLQSRLEQFRKSWGISAISLLKPEGERLWRSANAPATLLPGLLKVAELSTKARQVQLVDPYKDDGGRVLLDLVVPLTAHHQVAAPLIVLHLDLSQWLFPVLASWPVASGSGETLLFRREGDEILYLNPLRFRPDAAASFRLPLNTANLLAGKALQSQASLDNVLEAKDYRNVSVIGLVQAISGTDWLLLTKLDKVEIYTKARSEVFWIVCVGSLTIFIVCAGFYLLRQSQSLALATAVQKAQAERLRALDLLAAISDLSVDAIYAKDLEGRYILFNTAAANFVGKPVEEVLGLDDTAIFPLEQAEQLRDFGRRVMAENITLTNEETLDTQHGPRVFLATKGPLCDENGKVIGLFGISRDITERKQAELELRESEARFRGLVEQSLAGIYIIQDGRFVYVNPGFAAIFGYQRAEDIIDGKLVADLVCPRDRQMVLENLRRRIDGEVEDINYCFEGIHRDGHGIDVEVHGRGFTYQNRPAVIGFILDISARKAAEHQLNLQAAELKARNDELERFNRAMVGRELDMVKLKQQINDLSAELGRQPPYALTFLSTQPINTARHEPDEGRAGSGFDQLSSNQVLVIHGNGLISGNTSAAEEDSL</sequence>
<feature type="domain" description="PAS" evidence="8">
    <location>
        <begin position="423"/>
        <end position="493"/>
    </location>
</feature>
<dbReference type="EC" id="2.7.13.3" evidence="2"/>
<dbReference type="GO" id="GO:0004673">
    <property type="term" value="F:protein histidine kinase activity"/>
    <property type="evidence" value="ECO:0007669"/>
    <property type="project" value="UniProtKB-EC"/>
</dbReference>
<dbReference type="PROSITE" id="PS50113">
    <property type="entry name" value="PAC"/>
    <property type="match status" value="1"/>
</dbReference>
<dbReference type="EMBL" id="LUUG01000049">
    <property type="protein sequence ID" value="OAI07890.1"/>
    <property type="molecule type" value="Genomic_DNA"/>
</dbReference>
<keyword evidence="7" id="KW-1133">Transmembrane helix</keyword>
<evidence type="ECO:0000256" key="6">
    <source>
        <dbReference type="SAM" id="Coils"/>
    </source>
</evidence>
<dbReference type="InterPro" id="IPR052162">
    <property type="entry name" value="Sensor_kinase/Photoreceptor"/>
</dbReference>
<dbReference type="PANTHER" id="PTHR43304:SF1">
    <property type="entry name" value="PAC DOMAIN-CONTAINING PROTEIN"/>
    <property type="match status" value="1"/>
</dbReference>
<protein>
    <recommendedName>
        <fullName evidence="2">histidine kinase</fullName>
        <ecNumber evidence="2">2.7.13.3</ecNumber>
    </recommendedName>
</protein>
<feature type="domain" description="PAS" evidence="8">
    <location>
        <begin position="568"/>
        <end position="619"/>
    </location>
</feature>
<dbReference type="Gene3D" id="3.30.450.20">
    <property type="entry name" value="PAS domain"/>
    <property type="match status" value="2"/>
</dbReference>
<dbReference type="Pfam" id="PF13426">
    <property type="entry name" value="PAS_9"/>
    <property type="match status" value="1"/>
</dbReference>
<dbReference type="NCBIfam" id="TIGR00229">
    <property type="entry name" value="sensory_box"/>
    <property type="match status" value="2"/>
</dbReference>
<dbReference type="PANTHER" id="PTHR43304">
    <property type="entry name" value="PHYTOCHROME-LIKE PROTEIN CPH1"/>
    <property type="match status" value="1"/>
</dbReference>
<keyword evidence="6" id="KW-0175">Coiled coil</keyword>
<feature type="transmembrane region" description="Helical" evidence="7">
    <location>
        <begin position="94"/>
        <end position="116"/>
    </location>
</feature>
<dbReference type="SMART" id="SM00091">
    <property type="entry name" value="PAS"/>
    <property type="match status" value="2"/>
</dbReference>
<organism evidence="10 11">
    <name type="scientific">Methylomonas methanica</name>
    <dbReference type="NCBI Taxonomy" id="421"/>
    <lineage>
        <taxon>Bacteria</taxon>
        <taxon>Pseudomonadati</taxon>
        <taxon>Pseudomonadota</taxon>
        <taxon>Gammaproteobacteria</taxon>
        <taxon>Methylococcales</taxon>
        <taxon>Methylococcaceae</taxon>
        <taxon>Methylomonas</taxon>
    </lineage>
</organism>
<keyword evidence="3" id="KW-0597">Phosphoprotein</keyword>
<comment type="caution">
    <text evidence="10">The sequence shown here is derived from an EMBL/GenBank/DDBJ whole genome shotgun (WGS) entry which is preliminary data.</text>
</comment>
<evidence type="ECO:0000259" key="8">
    <source>
        <dbReference type="PROSITE" id="PS50112"/>
    </source>
</evidence>
<feature type="domain" description="PAC" evidence="9">
    <location>
        <begin position="496"/>
        <end position="547"/>
    </location>
</feature>
<evidence type="ECO:0000313" key="10">
    <source>
        <dbReference type="EMBL" id="OAI07890.1"/>
    </source>
</evidence>